<evidence type="ECO:0000313" key="3">
    <source>
        <dbReference type="EMBL" id="GMF25709.1"/>
    </source>
</evidence>
<keyword evidence="4" id="KW-1185">Reference proteome</keyword>
<feature type="region of interest" description="Disordered" evidence="2">
    <location>
        <begin position="84"/>
        <end position="105"/>
    </location>
</feature>
<organism evidence="3 4">
    <name type="scientific">Phytophthora fragariaefolia</name>
    <dbReference type="NCBI Taxonomy" id="1490495"/>
    <lineage>
        <taxon>Eukaryota</taxon>
        <taxon>Sar</taxon>
        <taxon>Stramenopiles</taxon>
        <taxon>Oomycota</taxon>
        <taxon>Peronosporomycetes</taxon>
        <taxon>Peronosporales</taxon>
        <taxon>Peronosporaceae</taxon>
        <taxon>Phytophthora</taxon>
    </lineage>
</organism>
<proteinExistence type="predicted"/>
<dbReference type="SUPFAM" id="SSF82185">
    <property type="entry name" value="Histone H3 K4-specific methyltransferase SET7/9 N-terminal domain"/>
    <property type="match status" value="1"/>
</dbReference>
<dbReference type="PANTHER" id="PTHR43215">
    <property type="entry name" value="RADIAL SPOKE HEAD 1 HOMOLOG"/>
    <property type="match status" value="1"/>
</dbReference>
<reference evidence="3" key="1">
    <citation type="submission" date="2023-04" db="EMBL/GenBank/DDBJ databases">
        <title>Phytophthora fragariaefolia NBRC 109709.</title>
        <authorList>
            <person name="Ichikawa N."/>
            <person name="Sato H."/>
            <person name="Tonouchi N."/>
        </authorList>
    </citation>
    <scope>NUCLEOTIDE SEQUENCE</scope>
    <source>
        <strain evidence="3">NBRC 109709</strain>
    </source>
</reference>
<dbReference type="Pfam" id="PF02493">
    <property type="entry name" value="MORN"/>
    <property type="match status" value="3"/>
</dbReference>
<dbReference type="EMBL" id="BSXT01000365">
    <property type="protein sequence ID" value="GMF25709.1"/>
    <property type="molecule type" value="Genomic_DNA"/>
</dbReference>
<dbReference type="AlphaFoldDB" id="A0A9W6X0N0"/>
<dbReference type="PANTHER" id="PTHR43215:SF14">
    <property type="entry name" value="RADIAL SPOKE HEAD 1 HOMOLOG"/>
    <property type="match status" value="1"/>
</dbReference>
<protein>
    <submittedName>
        <fullName evidence="3">Unnamed protein product</fullName>
    </submittedName>
</protein>
<feature type="compositionally biased region" description="Polar residues" evidence="2">
    <location>
        <begin position="92"/>
        <end position="104"/>
    </location>
</feature>
<dbReference type="Gene3D" id="2.20.110.10">
    <property type="entry name" value="Histone H3 K4-specific methyltransferase SET7/9 N-terminal domain"/>
    <property type="match status" value="1"/>
</dbReference>
<dbReference type="SMART" id="SM00698">
    <property type="entry name" value="MORN"/>
    <property type="match status" value="3"/>
</dbReference>
<name>A0A9W6X0N0_9STRA</name>
<accession>A0A9W6X0N0</accession>
<dbReference type="InterPro" id="IPR003409">
    <property type="entry name" value="MORN"/>
</dbReference>
<evidence type="ECO:0000256" key="1">
    <source>
        <dbReference type="ARBA" id="ARBA00022737"/>
    </source>
</evidence>
<evidence type="ECO:0000256" key="2">
    <source>
        <dbReference type="SAM" id="MobiDB-lite"/>
    </source>
</evidence>
<dbReference type="OrthoDB" id="437960at2759"/>
<gene>
    <name evidence="3" type="ORF">Pfra01_000467000</name>
</gene>
<dbReference type="Proteomes" id="UP001165121">
    <property type="component" value="Unassembled WGS sequence"/>
</dbReference>
<comment type="caution">
    <text evidence="3">The sequence shown here is derived from an EMBL/GenBank/DDBJ whole genome shotgun (WGS) entry which is preliminary data.</text>
</comment>
<dbReference type="GO" id="GO:0005829">
    <property type="term" value="C:cytosol"/>
    <property type="evidence" value="ECO:0007669"/>
    <property type="project" value="TreeGrafter"/>
</dbReference>
<evidence type="ECO:0000313" key="4">
    <source>
        <dbReference type="Proteomes" id="UP001165121"/>
    </source>
</evidence>
<keyword evidence="1" id="KW-0677">Repeat</keyword>
<sequence length="172" mass="18152">MGVLLSVFGATYAGAMKDGKKHGAGVELQANGATYSGEYESGVANGHGIYVGTLGDKYLGQWKDGVRHGVGVCVDAEAVMAPGHFNMDDPAPSNSESDTSTPSWGQDVPPHVLRAVLAEQTAIRNQEAARQRHIDAELLEMTAIGKAPRLVALVADPAPFSPKFLSRPRTLL</sequence>